<accession>A0ABR6PAZ6</accession>
<evidence type="ECO:0000256" key="1">
    <source>
        <dbReference type="SAM" id="Coils"/>
    </source>
</evidence>
<protein>
    <submittedName>
        <fullName evidence="3">Uncharacterized protein (DUF2164 family)</fullName>
    </submittedName>
</protein>
<keyword evidence="4" id="KW-1185">Reference proteome</keyword>
<feature type="coiled-coil region" evidence="1">
    <location>
        <begin position="40"/>
        <end position="67"/>
    </location>
</feature>
<dbReference type="EMBL" id="JACHFG010000009">
    <property type="protein sequence ID" value="MBB6043454.1"/>
    <property type="molecule type" value="Genomic_DNA"/>
</dbReference>
<feature type="domain" description="BBH37-like helical" evidence="2">
    <location>
        <begin position="97"/>
        <end position="314"/>
    </location>
</feature>
<gene>
    <name evidence="3" type="ORF">HNP68_001076</name>
</gene>
<dbReference type="InterPro" id="IPR058057">
    <property type="entry name" value="BBH37-like"/>
</dbReference>
<dbReference type="NCBIfam" id="NF033721">
    <property type="entry name" value="P12_lipo"/>
    <property type="match status" value="1"/>
</dbReference>
<evidence type="ECO:0000313" key="4">
    <source>
        <dbReference type="Proteomes" id="UP000555838"/>
    </source>
</evidence>
<dbReference type="RefSeq" id="WP_235684946.1">
    <property type="nucleotide sequence ID" value="NZ_CP179656.1"/>
</dbReference>
<comment type="caution">
    <text evidence="3">The sequence shown here is derived from an EMBL/GenBank/DDBJ whole genome shotgun (WGS) entry which is preliminary data.</text>
</comment>
<dbReference type="PROSITE" id="PS51257">
    <property type="entry name" value="PROKAR_LIPOPROTEIN"/>
    <property type="match status" value="1"/>
</dbReference>
<dbReference type="InterPro" id="IPR057717">
    <property type="entry name" value="BBH37-like_helical"/>
</dbReference>
<organism evidence="3 4">
    <name type="scientific">Borreliella yangtzensis</name>
    <dbReference type="NCBI Taxonomy" id="683292"/>
    <lineage>
        <taxon>Bacteria</taxon>
        <taxon>Pseudomonadati</taxon>
        <taxon>Spirochaetota</taxon>
        <taxon>Spirochaetia</taxon>
        <taxon>Spirochaetales</taxon>
        <taxon>Borreliaceae</taxon>
        <taxon>Borreliella</taxon>
    </lineage>
</organism>
<sequence>MKKNILLINMIMLISLLSCNTSGKVLGFLEKIPEENIEVVKQHIERKEKQEENIEIVKQHIEGKEKQMVEAIFLQPVFETNNSSYFLQEEIEIKEEDLVPSTNEEKEVEKIINDTKSFLESSEFTKLGNEEVELENKYKELESSFNSVYNALKKKLGPSFFDVYDVEILYPPKRKLSSEQKNKLVKRYYTRPDITVNKEKRQELIHSINQLNNRRVDLDRLVSKLEVGLGERTSGKYFFKKAQEDLKKAITERLKNKKNRNHWLRKSDFLVKQALREAENSLNQLKTSSFKIVEVMNGMKEIEELIEEVNDVLS</sequence>
<keyword evidence="1" id="KW-0175">Coiled coil</keyword>
<reference evidence="3 4" key="1">
    <citation type="submission" date="2020-08" db="EMBL/GenBank/DDBJ databases">
        <title>Genomic Encyclopedia of Type Strains, Phase IV (KMG-IV): sequencing the most valuable type-strain genomes for metagenomic binning, comparative biology and taxonomic classification.</title>
        <authorList>
            <person name="Goeker M."/>
        </authorList>
    </citation>
    <scope>NUCLEOTIDE SEQUENCE [LARGE SCALE GENOMIC DNA]</scope>
    <source>
        <strain evidence="3 4">DSM 24625</strain>
    </source>
</reference>
<proteinExistence type="predicted"/>
<name>A0ABR6PAZ6_9SPIR</name>
<evidence type="ECO:0000259" key="2">
    <source>
        <dbReference type="Pfam" id="PF25672"/>
    </source>
</evidence>
<dbReference type="Pfam" id="PF25672">
    <property type="entry name" value="BBH37"/>
    <property type="match status" value="1"/>
</dbReference>
<dbReference type="Proteomes" id="UP000555838">
    <property type="component" value="Unassembled WGS sequence"/>
</dbReference>
<evidence type="ECO:0000313" key="3">
    <source>
        <dbReference type="EMBL" id="MBB6043454.1"/>
    </source>
</evidence>